<dbReference type="Gene3D" id="3.40.50.10490">
    <property type="entry name" value="Glucose-6-phosphate isomerase like protein, domain 1"/>
    <property type="match status" value="1"/>
</dbReference>
<dbReference type="InterPro" id="IPR004515">
    <property type="entry name" value="Phosphoheptose_Isoase"/>
</dbReference>
<evidence type="ECO:0000256" key="1">
    <source>
        <dbReference type="ARBA" id="ARBA00000348"/>
    </source>
</evidence>
<feature type="binding site" evidence="10">
    <location>
        <begin position="100"/>
        <end position="101"/>
    </location>
    <ligand>
        <name>substrate</name>
    </ligand>
</feature>
<comment type="pathway">
    <text evidence="10">Carbohydrate biosynthesis; D-glycero-D-manno-heptose 7-phosphate biosynthesis; D-glycero-alpha-D-manno-heptose 7-phosphate and D-glycero-beta-D-manno-heptose 7-phosphate from sedoheptulose 7-phosphate: step 1/1.</text>
</comment>
<dbReference type="InterPro" id="IPR046348">
    <property type="entry name" value="SIS_dom_sf"/>
</dbReference>
<evidence type="ECO:0000256" key="5">
    <source>
        <dbReference type="ARBA" id="ARBA00022490"/>
    </source>
</evidence>
<evidence type="ECO:0000256" key="6">
    <source>
        <dbReference type="ARBA" id="ARBA00022723"/>
    </source>
</evidence>
<organism evidence="12 13">
    <name type="scientific">Salinisphaera aquimarina</name>
    <dbReference type="NCBI Taxonomy" id="2094031"/>
    <lineage>
        <taxon>Bacteria</taxon>
        <taxon>Pseudomonadati</taxon>
        <taxon>Pseudomonadota</taxon>
        <taxon>Gammaproteobacteria</taxon>
        <taxon>Salinisphaerales</taxon>
        <taxon>Salinisphaeraceae</taxon>
        <taxon>Salinisphaera</taxon>
    </lineage>
</organism>
<feature type="binding site" evidence="10">
    <location>
        <position position="67"/>
    </location>
    <ligand>
        <name>Zn(2+)</name>
        <dbReference type="ChEBI" id="CHEBI:29105"/>
    </ligand>
</feature>
<dbReference type="RefSeq" id="WP_380685449.1">
    <property type="nucleotide sequence ID" value="NZ_JBHRSS010000001.1"/>
</dbReference>
<keyword evidence="5 10" id="KW-0963">Cytoplasm</keyword>
<evidence type="ECO:0000256" key="7">
    <source>
        <dbReference type="ARBA" id="ARBA00022833"/>
    </source>
</evidence>
<feature type="domain" description="SIS" evidence="11">
    <location>
        <begin position="43"/>
        <end position="203"/>
    </location>
</feature>
<feature type="binding site" evidence="10">
    <location>
        <position position="71"/>
    </location>
    <ligand>
        <name>substrate</name>
    </ligand>
</feature>
<evidence type="ECO:0000256" key="3">
    <source>
        <dbReference type="ARBA" id="ARBA00004496"/>
    </source>
</evidence>
<feature type="binding site" evidence="10">
    <location>
        <position position="189"/>
    </location>
    <ligand>
        <name>Zn(2+)</name>
        <dbReference type="ChEBI" id="CHEBI:29105"/>
    </ligand>
</feature>
<feature type="binding site" evidence="10">
    <location>
        <begin position="126"/>
        <end position="128"/>
    </location>
    <ligand>
        <name>substrate</name>
    </ligand>
</feature>
<evidence type="ECO:0000256" key="4">
    <source>
        <dbReference type="ARBA" id="ARBA00009894"/>
    </source>
</evidence>
<keyword evidence="6 10" id="KW-0479">Metal-binding</keyword>
<comment type="subunit">
    <text evidence="10">Homotetramer.</text>
</comment>
<name>A0ABV7EI56_9GAMM</name>
<feature type="binding site" evidence="10">
    <location>
        <position position="181"/>
    </location>
    <ligand>
        <name>substrate</name>
    </ligand>
</feature>
<protein>
    <recommendedName>
        <fullName evidence="10">Phosphoheptose isomerase</fullName>
        <ecNumber evidence="10">5.3.1.28</ecNumber>
    </recommendedName>
    <alternativeName>
        <fullName evidence="10">Sedoheptulose 7-phosphate isomerase</fullName>
    </alternativeName>
</protein>
<comment type="miscellaneous">
    <text evidence="10">The reaction produces a racemic mixture of D-glycero-alpha-D-manno-heptose 7-phosphate and D-glycero-beta-D-manno-heptose 7-phosphate.</text>
</comment>
<evidence type="ECO:0000259" key="11">
    <source>
        <dbReference type="PROSITE" id="PS51464"/>
    </source>
</evidence>
<evidence type="ECO:0000256" key="10">
    <source>
        <dbReference type="HAMAP-Rule" id="MF_00067"/>
    </source>
</evidence>
<feature type="binding site" evidence="10">
    <location>
        <begin position="58"/>
        <end position="60"/>
    </location>
    <ligand>
        <name>substrate</name>
    </ligand>
</feature>
<accession>A0ABV7EI56</accession>
<comment type="subcellular location">
    <subcellularLocation>
        <location evidence="3 10">Cytoplasm</location>
    </subcellularLocation>
</comment>
<dbReference type="CDD" id="cd05006">
    <property type="entry name" value="SIS_GmhA"/>
    <property type="match status" value="1"/>
</dbReference>
<feature type="binding site" evidence="10">
    <location>
        <position position="71"/>
    </location>
    <ligand>
        <name>Zn(2+)</name>
        <dbReference type="ChEBI" id="CHEBI:29105"/>
    </ligand>
</feature>
<dbReference type="GO" id="GO:0016853">
    <property type="term" value="F:isomerase activity"/>
    <property type="evidence" value="ECO:0007669"/>
    <property type="project" value="UniProtKB-KW"/>
</dbReference>
<dbReference type="InterPro" id="IPR035461">
    <property type="entry name" value="GmhA/DiaA"/>
</dbReference>
<evidence type="ECO:0000313" key="12">
    <source>
        <dbReference type="EMBL" id="MFC3102414.1"/>
    </source>
</evidence>
<comment type="similarity">
    <text evidence="4 10">Belongs to the SIS family. GmhA subfamily.</text>
</comment>
<gene>
    <name evidence="10" type="primary">gmhA</name>
    <name evidence="12" type="ORF">ACFOSU_00745</name>
</gene>
<feature type="binding site" evidence="10">
    <location>
        <position position="131"/>
    </location>
    <ligand>
        <name>substrate</name>
    </ligand>
</feature>
<keyword evidence="13" id="KW-1185">Reference proteome</keyword>
<dbReference type="InterPro" id="IPR001347">
    <property type="entry name" value="SIS_dom"/>
</dbReference>
<proteinExistence type="inferred from homology"/>
<keyword evidence="9 10" id="KW-0119">Carbohydrate metabolism</keyword>
<evidence type="ECO:0000313" key="13">
    <source>
        <dbReference type="Proteomes" id="UP001595462"/>
    </source>
</evidence>
<comment type="cofactor">
    <cofactor evidence="10">
        <name>Zn(2+)</name>
        <dbReference type="ChEBI" id="CHEBI:29105"/>
    </cofactor>
    <text evidence="10">Binds 1 zinc ion per subunit.</text>
</comment>
<keyword evidence="8 10" id="KW-0413">Isomerase</keyword>
<reference evidence="13" key="1">
    <citation type="journal article" date="2019" name="Int. J. Syst. Evol. Microbiol.">
        <title>The Global Catalogue of Microorganisms (GCM) 10K type strain sequencing project: providing services to taxonomists for standard genome sequencing and annotation.</title>
        <authorList>
            <consortium name="The Broad Institute Genomics Platform"/>
            <consortium name="The Broad Institute Genome Sequencing Center for Infectious Disease"/>
            <person name="Wu L."/>
            <person name="Ma J."/>
        </authorList>
    </citation>
    <scope>NUCLEOTIDE SEQUENCE [LARGE SCALE GENOMIC DNA]</scope>
    <source>
        <strain evidence="13">KCTC 52640</strain>
    </source>
</reference>
<dbReference type="Pfam" id="PF13580">
    <property type="entry name" value="SIS_2"/>
    <property type="match status" value="1"/>
</dbReference>
<comment type="catalytic activity">
    <reaction evidence="1 10">
        <text>2 D-sedoheptulose 7-phosphate = D-glycero-alpha-D-manno-heptose 7-phosphate + D-glycero-beta-D-manno-heptose 7-phosphate</text>
        <dbReference type="Rhea" id="RHEA:27489"/>
        <dbReference type="ChEBI" id="CHEBI:57483"/>
        <dbReference type="ChEBI" id="CHEBI:60203"/>
        <dbReference type="ChEBI" id="CHEBI:60204"/>
        <dbReference type="EC" id="5.3.1.28"/>
    </reaction>
</comment>
<evidence type="ECO:0000256" key="9">
    <source>
        <dbReference type="ARBA" id="ARBA00023277"/>
    </source>
</evidence>
<dbReference type="Proteomes" id="UP001595462">
    <property type="component" value="Unassembled WGS sequence"/>
</dbReference>
<evidence type="ECO:0000256" key="2">
    <source>
        <dbReference type="ARBA" id="ARBA00003172"/>
    </source>
</evidence>
<sequence length="203" mass="21473">MPNNADHDARNALVSRLFEDSARANRATLAATNHVIVAAADRVIACVDADHKILSCGNGGSAGDAQHFSSELINRFERERRALAAIALTTESSTLTAIANDYDYDRLFSRQIEALGRQGDVLLAISTSGNSANVVAAVHSAHAQGMSVIALTGKDGGALAALLSDSDIELRAAADTTARIQEMHLLFIHCICRLIEDHLLGTG</sequence>
<dbReference type="InterPro" id="IPR050099">
    <property type="entry name" value="SIS_GmhA/DiaA_subfam"/>
</dbReference>
<dbReference type="PROSITE" id="PS51464">
    <property type="entry name" value="SIS"/>
    <property type="match status" value="1"/>
</dbReference>
<feature type="binding site" evidence="10">
    <location>
        <position position="181"/>
    </location>
    <ligand>
        <name>Zn(2+)</name>
        <dbReference type="ChEBI" id="CHEBI:29105"/>
    </ligand>
</feature>
<dbReference type="PANTHER" id="PTHR30390:SF6">
    <property type="entry name" value="DNAA INITIATOR-ASSOCIATING PROTEIN DIAA"/>
    <property type="match status" value="1"/>
</dbReference>
<dbReference type="PANTHER" id="PTHR30390">
    <property type="entry name" value="SEDOHEPTULOSE 7-PHOSPHATE ISOMERASE / DNAA INITIATOR-ASSOCIATING FACTOR FOR REPLICATION INITIATION"/>
    <property type="match status" value="1"/>
</dbReference>
<dbReference type="EC" id="5.3.1.28" evidence="10"/>
<comment type="caution">
    <text evidence="12">The sequence shown here is derived from an EMBL/GenBank/DDBJ whole genome shotgun (WGS) entry which is preliminary data.</text>
</comment>
<dbReference type="NCBIfam" id="NF010546">
    <property type="entry name" value="PRK13936.1"/>
    <property type="match status" value="1"/>
</dbReference>
<dbReference type="HAMAP" id="MF_00067">
    <property type="entry name" value="GmhA"/>
    <property type="match status" value="1"/>
</dbReference>
<keyword evidence="7 10" id="KW-0862">Zinc</keyword>
<dbReference type="EMBL" id="JBHRSS010000001">
    <property type="protein sequence ID" value="MFC3102414.1"/>
    <property type="molecule type" value="Genomic_DNA"/>
</dbReference>
<dbReference type="SUPFAM" id="SSF53697">
    <property type="entry name" value="SIS domain"/>
    <property type="match status" value="1"/>
</dbReference>
<comment type="function">
    <text evidence="2 10">Catalyzes the isomerization of sedoheptulose 7-phosphate in D-glycero-D-manno-heptose 7-phosphate.</text>
</comment>
<evidence type="ECO:0000256" key="8">
    <source>
        <dbReference type="ARBA" id="ARBA00023235"/>
    </source>
</evidence>